<dbReference type="RefSeq" id="WP_108842305.1">
    <property type="nucleotide sequence ID" value="NZ_ONZI01000002.1"/>
</dbReference>
<accession>A0A2R8CKR8</accession>
<gene>
    <name evidence="1" type="ORF">KSP9073_01470</name>
</gene>
<dbReference type="OrthoDB" id="6164141at2"/>
<keyword evidence="2" id="KW-1185">Reference proteome</keyword>
<dbReference type="Proteomes" id="UP000244934">
    <property type="component" value="Unassembled WGS sequence"/>
</dbReference>
<protein>
    <submittedName>
        <fullName evidence="1">Uncharacterized protein</fullName>
    </submittedName>
</protein>
<organism evidence="1 2">
    <name type="scientific">Kushneria phyllosphaerae</name>
    <dbReference type="NCBI Taxonomy" id="2100822"/>
    <lineage>
        <taxon>Bacteria</taxon>
        <taxon>Pseudomonadati</taxon>
        <taxon>Pseudomonadota</taxon>
        <taxon>Gammaproteobacteria</taxon>
        <taxon>Oceanospirillales</taxon>
        <taxon>Halomonadaceae</taxon>
        <taxon>Kushneria</taxon>
    </lineage>
</organism>
<name>A0A2R8CKR8_9GAMM</name>
<evidence type="ECO:0000313" key="2">
    <source>
        <dbReference type="Proteomes" id="UP000244934"/>
    </source>
</evidence>
<reference evidence="2" key="1">
    <citation type="submission" date="2018-03" db="EMBL/GenBank/DDBJ databases">
        <authorList>
            <person name="Navarro De La Torre S."/>
        </authorList>
    </citation>
    <scope>NUCLEOTIDE SEQUENCE [LARGE SCALE GENOMIC DNA]</scope>
    <source>
        <strain evidence="2">EAod3</strain>
    </source>
</reference>
<proteinExistence type="predicted"/>
<evidence type="ECO:0000313" key="1">
    <source>
        <dbReference type="EMBL" id="SPJ33461.1"/>
    </source>
</evidence>
<sequence length="111" mass="12466">MNRLDDTNAATSFLLRLPRPIRREEAVGRCTAHLMQEHDMPQEKASILALQSYAELEAMNQTTWIDTDASTGNLVVIRQANGPAIAMTLRDILALRHDPRLAHRDVTPVTH</sequence>
<dbReference type="EMBL" id="ONZI01000002">
    <property type="protein sequence ID" value="SPJ33461.1"/>
    <property type="molecule type" value="Genomic_DNA"/>
</dbReference>
<dbReference type="AlphaFoldDB" id="A0A2R8CKR8"/>